<comment type="caution">
    <text evidence="2">The sequence shown here is derived from an EMBL/GenBank/DDBJ whole genome shotgun (WGS) entry which is preliminary data.</text>
</comment>
<gene>
    <name evidence="2" type="ORF">MNOR_LOCUS22386</name>
</gene>
<dbReference type="InterPro" id="IPR000270">
    <property type="entry name" value="PB1_dom"/>
</dbReference>
<dbReference type="AlphaFoldDB" id="A0AAV2R9D5"/>
<organism evidence="2 3">
    <name type="scientific">Meganyctiphanes norvegica</name>
    <name type="common">Northern krill</name>
    <name type="synonym">Thysanopoda norvegica</name>
    <dbReference type="NCBI Taxonomy" id="48144"/>
    <lineage>
        <taxon>Eukaryota</taxon>
        <taxon>Metazoa</taxon>
        <taxon>Ecdysozoa</taxon>
        <taxon>Arthropoda</taxon>
        <taxon>Crustacea</taxon>
        <taxon>Multicrustacea</taxon>
        <taxon>Malacostraca</taxon>
        <taxon>Eumalacostraca</taxon>
        <taxon>Eucarida</taxon>
        <taxon>Euphausiacea</taxon>
        <taxon>Euphausiidae</taxon>
        <taxon>Meganyctiphanes</taxon>
    </lineage>
</organism>
<proteinExistence type="predicted"/>
<dbReference type="Gene3D" id="3.10.20.90">
    <property type="entry name" value="Phosphatidylinositol 3-kinase Catalytic Subunit, Chain A, domain 1"/>
    <property type="match status" value="1"/>
</dbReference>
<protein>
    <recommendedName>
        <fullName evidence="1">PB1 domain-containing protein</fullName>
    </recommendedName>
</protein>
<evidence type="ECO:0000313" key="2">
    <source>
        <dbReference type="EMBL" id="CAL4121215.1"/>
    </source>
</evidence>
<keyword evidence="3" id="KW-1185">Reference proteome</keyword>
<feature type="domain" description="PB1" evidence="1">
    <location>
        <begin position="11"/>
        <end position="94"/>
    </location>
</feature>
<name>A0AAV2R9D5_MEGNR</name>
<dbReference type="Pfam" id="PF00564">
    <property type="entry name" value="PB1"/>
    <property type="match status" value="1"/>
</dbReference>
<dbReference type="PROSITE" id="PS51745">
    <property type="entry name" value="PB1"/>
    <property type="match status" value="1"/>
</dbReference>
<dbReference type="EMBL" id="CAXKWB010018792">
    <property type="protein sequence ID" value="CAL4121215.1"/>
    <property type="molecule type" value="Genomic_DNA"/>
</dbReference>
<reference evidence="2 3" key="1">
    <citation type="submission" date="2024-05" db="EMBL/GenBank/DDBJ databases">
        <authorList>
            <person name="Wallberg A."/>
        </authorList>
    </citation>
    <scope>NUCLEOTIDE SEQUENCE [LARGE SCALE GENOMIC DNA]</scope>
</reference>
<dbReference type="InterPro" id="IPR053793">
    <property type="entry name" value="PB1-like"/>
</dbReference>
<dbReference type="SUPFAM" id="SSF54277">
    <property type="entry name" value="CAD &amp; PB1 domains"/>
    <property type="match status" value="1"/>
</dbReference>
<accession>A0AAV2R9D5</accession>
<evidence type="ECO:0000259" key="1">
    <source>
        <dbReference type="PROSITE" id="PS51745"/>
    </source>
</evidence>
<sequence length="106" mass="12292">MSSKANTDSNTVVFSIQFYGKTIGEVGLMDPDLSQLDWKKFKEYLFQNLLSVQSQDNISVMYSDEEGDKLPIDCDEEYQEALKVAKRKAEINENWYWTSVGKEDYL</sequence>
<evidence type="ECO:0000313" key="3">
    <source>
        <dbReference type="Proteomes" id="UP001497623"/>
    </source>
</evidence>
<dbReference type="Proteomes" id="UP001497623">
    <property type="component" value="Unassembled WGS sequence"/>
</dbReference>